<reference evidence="2" key="1">
    <citation type="submission" date="2022-10" db="EMBL/GenBank/DDBJ databases">
        <title>Puccinia triticina Genome sequencing and assembly.</title>
        <authorList>
            <person name="Li C."/>
        </authorList>
    </citation>
    <scope>NUCLEOTIDE SEQUENCE</scope>
    <source>
        <strain evidence="2">Pt15</strain>
    </source>
</reference>
<accession>A0ABY7CRH6</accession>
<dbReference type="Proteomes" id="UP001164743">
    <property type="component" value="Chromosome 7A"/>
</dbReference>
<dbReference type="RefSeq" id="XP_053022266.1">
    <property type="nucleotide sequence ID" value="XM_053171045.1"/>
</dbReference>
<gene>
    <name evidence="2" type="ORF">PtA15_7A439</name>
</gene>
<protein>
    <submittedName>
        <fullName evidence="2">Uncharacterized protein</fullName>
    </submittedName>
</protein>
<organism evidence="2 3">
    <name type="scientific">Puccinia triticina</name>
    <dbReference type="NCBI Taxonomy" id="208348"/>
    <lineage>
        <taxon>Eukaryota</taxon>
        <taxon>Fungi</taxon>
        <taxon>Dikarya</taxon>
        <taxon>Basidiomycota</taxon>
        <taxon>Pucciniomycotina</taxon>
        <taxon>Pucciniomycetes</taxon>
        <taxon>Pucciniales</taxon>
        <taxon>Pucciniaceae</taxon>
        <taxon>Puccinia</taxon>
    </lineage>
</organism>
<feature type="chain" id="PRO_5047312767" evidence="1">
    <location>
        <begin position="25"/>
        <end position="110"/>
    </location>
</feature>
<evidence type="ECO:0000256" key="1">
    <source>
        <dbReference type="SAM" id="SignalP"/>
    </source>
</evidence>
<proteinExistence type="predicted"/>
<name>A0ABY7CRH6_9BASI</name>
<evidence type="ECO:0000313" key="2">
    <source>
        <dbReference type="EMBL" id="WAQ86711.1"/>
    </source>
</evidence>
<feature type="signal peptide" evidence="1">
    <location>
        <begin position="1"/>
        <end position="24"/>
    </location>
</feature>
<sequence>MKSGISMLLSAVLLLLLISSPIACEEDYPPNYQPGPDEAIFVCPPKSDPKSTFYCVDSKGIGRTTPNLNFKFPKPGVPVFICRQKQGHYCCKPNAEYKKEACKEALPFDG</sequence>
<keyword evidence="3" id="KW-1185">Reference proteome</keyword>
<dbReference type="EMBL" id="CP110427">
    <property type="protein sequence ID" value="WAQ86711.1"/>
    <property type="molecule type" value="Genomic_DNA"/>
</dbReference>
<keyword evidence="1" id="KW-0732">Signal</keyword>
<evidence type="ECO:0000313" key="3">
    <source>
        <dbReference type="Proteomes" id="UP001164743"/>
    </source>
</evidence>
<dbReference type="GeneID" id="77811940"/>